<dbReference type="AlphaFoldDB" id="A0A7D6VPE6"/>
<evidence type="ECO:0000256" key="6">
    <source>
        <dbReference type="ARBA" id="ARBA00022989"/>
    </source>
</evidence>
<evidence type="ECO:0000256" key="3">
    <source>
        <dbReference type="ARBA" id="ARBA00022475"/>
    </source>
</evidence>
<evidence type="ECO:0000256" key="2">
    <source>
        <dbReference type="ARBA" id="ARBA00007776"/>
    </source>
</evidence>
<organism evidence="9 10">
    <name type="scientific">Clostridium intestinale</name>
    <dbReference type="NCBI Taxonomy" id="36845"/>
    <lineage>
        <taxon>Bacteria</taxon>
        <taxon>Bacillati</taxon>
        <taxon>Bacillota</taxon>
        <taxon>Clostridia</taxon>
        <taxon>Eubacteriales</taxon>
        <taxon>Clostridiaceae</taxon>
        <taxon>Clostridium</taxon>
    </lineage>
</organism>
<dbReference type="Pfam" id="PF04093">
    <property type="entry name" value="MreD"/>
    <property type="match status" value="1"/>
</dbReference>
<sequence>MKRVVLFFIGIILVIIDNSILPLFSVGGSWGSLLFTFAICYSIITGPWEALWIGVYFGILQDIFFGTGFGVNCLLNMLICLGAAKVGETIFKNRKTVPVMIVLGATVVKYILIYVILYLLRVKIDVENIIVMTLMNTLFGFIFYKKIYKLTEMRFMKIPWKFN</sequence>
<evidence type="ECO:0000256" key="5">
    <source>
        <dbReference type="ARBA" id="ARBA00022960"/>
    </source>
</evidence>
<dbReference type="KEGG" id="cint:HZF06_18460"/>
<dbReference type="Proteomes" id="UP000512286">
    <property type="component" value="Chromosome"/>
</dbReference>
<accession>A0A7D6VPE6</accession>
<comment type="similarity">
    <text evidence="2">Belongs to the MreD family.</text>
</comment>
<name>A0A7D6VPE6_9CLOT</name>
<reference evidence="9 10" key="1">
    <citation type="submission" date="2020-07" db="EMBL/GenBank/DDBJ databases">
        <title>Electron transfer.</title>
        <authorList>
            <person name="Huang L."/>
            <person name="Liu X."/>
            <person name="Zhou S."/>
        </authorList>
    </citation>
    <scope>NUCLEOTIDE SEQUENCE [LARGE SCALE GENOMIC DNA]</scope>
    <source>
        <strain evidence="9 10">Lx1</strain>
    </source>
</reference>
<keyword evidence="4 8" id="KW-0812">Transmembrane</keyword>
<feature type="transmembrane region" description="Helical" evidence="8">
    <location>
        <begin position="6"/>
        <end position="26"/>
    </location>
</feature>
<evidence type="ECO:0000313" key="10">
    <source>
        <dbReference type="Proteomes" id="UP000512286"/>
    </source>
</evidence>
<evidence type="ECO:0000313" key="9">
    <source>
        <dbReference type="EMBL" id="QLY79046.1"/>
    </source>
</evidence>
<dbReference type="InterPro" id="IPR007227">
    <property type="entry name" value="Cell_shape_determining_MreD"/>
</dbReference>
<protein>
    <submittedName>
        <fullName evidence="9">Rod shape-determining protein MreD</fullName>
    </submittedName>
</protein>
<dbReference type="EMBL" id="CP059378">
    <property type="protein sequence ID" value="QLY79046.1"/>
    <property type="molecule type" value="Genomic_DNA"/>
</dbReference>
<feature type="transmembrane region" description="Helical" evidence="8">
    <location>
        <begin position="96"/>
        <end position="120"/>
    </location>
</feature>
<comment type="subcellular location">
    <subcellularLocation>
        <location evidence="1">Cell membrane</location>
        <topology evidence="1">Multi-pass membrane protein</topology>
    </subcellularLocation>
</comment>
<dbReference type="GO" id="GO:0005886">
    <property type="term" value="C:plasma membrane"/>
    <property type="evidence" value="ECO:0007669"/>
    <property type="project" value="UniProtKB-SubCell"/>
</dbReference>
<feature type="transmembrane region" description="Helical" evidence="8">
    <location>
        <begin position="33"/>
        <end position="57"/>
    </location>
</feature>
<keyword evidence="7 8" id="KW-0472">Membrane</keyword>
<evidence type="ECO:0000256" key="1">
    <source>
        <dbReference type="ARBA" id="ARBA00004651"/>
    </source>
</evidence>
<feature type="transmembrane region" description="Helical" evidence="8">
    <location>
        <begin position="63"/>
        <end position="84"/>
    </location>
</feature>
<proteinExistence type="inferred from homology"/>
<dbReference type="GO" id="GO:0008360">
    <property type="term" value="P:regulation of cell shape"/>
    <property type="evidence" value="ECO:0007669"/>
    <property type="project" value="UniProtKB-KW"/>
</dbReference>
<keyword evidence="3" id="KW-1003">Cell membrane</keyword>
<keyword evidence="5" id="KW-0133">Cell shape</keyword>
<evidence type="ECO:0000256" key="7">
    <source>
        <dbReference type="ARBA" id="ARBA00023136"/>
    </source>
</evidence>
<gene>
    <name evidence="9" type="primary">mreD</name>
    <name evidence="9" type="ORF">HZF06_18460</name>
</gene>
<evidence type="ECO:0000256" key="8">
    <source>
        <dbReference type="SAM" id="Phobius"/>
    </source>
</evidence>
<keyword evidence="6 8" id="KW-1133">Transmembrane helix</keyword>
<evidence type="ECO:0000256" key="4">
    <source>
        <dbReference type="ARBA" id="ARBA00022692"/>
    </source>
</evidence>
<feature type="transmembrane region" description="Helical" evidence="8">
    <location>
        <begin position="126"/>
        <end position="144"/>
    </location>
</feature>
<dbReference type="RefSeq" id="WP_181601277.1">
    <property type="nucleotide sequence ID" value="NZ_CP059378.1"/>
</dbReference>
<dbReference type="NCBIfam" id="TIGR03426">
    <property type="entry name" value="shape_MreD"/>
    <property type="match status" value="1"/>
</dbReference>